<evidence type="ECO:0000256" key="1">
    <source>
        <dbReference type="SAM" id="MobiDB-lite"/>
    </source>
</evidence>
<dbReference type="AlphaFoldDB" id="A0A7S4BR36"/>
<proteinExistence type="predicted"/>
<evidence type="ECO:0000313" key="2">
    <source>
        <dbReference type="EMBL" id="CAE0774082.1"/>
    </source>
</evidence>
<gene>
    <name evidence="2" type="ORF">PCAR00345_LOCUS26694</name>
</gene>
<name>A0A7S4BR36_CHRCT</name>
<sequence length="163" mass="17698">MTLLPKNSGAIEVPQHDLLVAHSFAEEEQLLQDVDSLQMASKPTGQCDAGTTDAFRGSPSANGSDEARHGVESYVDSAGVSFQLNADENDERATVDSNDDQPTSPRASSLHSALVEDLQRTRTTRRRARSAAASSKLHSTSADTPFTKTNRKQRPAWDETRCL</sequence>
<feature type="compositionally biased region" description="Polar residues" evidence="1">
    <location>
        <begin position="100"/>
        <end position="111"/>
    </location>
</feature>
<accession>A0A7S4BR36</accession>
<feature type="region of interest" description="Disordered" evidence="1">
    <location>
        <begin position="41"/>
        <end position="70"/>
    </location>
</feature>
<reference evidence="2" key="1">
    <citation type="submission" date="2021-01" db="EMBL/GenBank/DDBJ databases">
        <authorList>
            <person name="Corre E."/>
            <person name="Pelletier E."/>
            <person name="Niang G."/>
            <person name="Scheremetjew M."/>
            <person name="Finn R."/>
            <person name="Kale V."/>
            <person name="Holt S."/>
            <person name="Cochrane G."/>
            <person name="Meng A."/>
            <person name="Brown T."/>
            <person name="Cohen L."/>
        </authorList>
    </citation>
    <scope>NUCLEOTIDE SEQUENCE</scope>
    <source>
        <strain evidence="2">CCMP645</strain>
    </source>
</reference>
<protein>
    <submittedName>
        <fullName evidence="2">Uncharacterized protein</fullName>
    </submittedName>
</protein>
<dbReference type="EMBL" id="HBIZ01041776">
    <property type="protein sequence ID" value="CAE0774082.1"/>
    <property type="molecule type" value="Transcribed_RNA"/>
</dbReference>
<organism evidence="2">
    <name type="scientific">Chrysotila carterae</name>
    <name type="common">Marine alga</name>
    <name type="synonym">Syracosphaera carterae</name>
    <dbReference type="NCBI Taxonomy" id="13221"/>
    <lineage>
        <taxon>Eukaryota</taxon>
        <taxon>Haptista</taxon>
        <taxon>Haptophyta</taxon>
        <taxon>Prymnesiophyceae</taxon>
        <taxon>Isochrysidales</taxon>
        <taxon>Isochrysidaceae</taxon>
        <taxon>Chrysotila</taxon>
    </lineage>
</organism>
<feature type="compositionally biased region" description="Polar residues" evidence="1">
    <location>
        <begin position="136"/>
        <end position="148"/>
    </location>
</feature>
<feature type="region of interest" description="Disordered" evidence="1">
    <location>
        <begin position="88"/>
        <end position="163"/>
    </location>
</feature>